<keyword evidence="1" id="KW-1133">Transmembrane helix</keyword>
<evidence type="ECO:0008006" key="4">
    <source>
        <dbReference type="Google" id="ProtNLM"/>
    </source>
</evidence>
<dbReference type="RefSeq" id="WP_025385363.1">
    <property type="nucleotide sequence ID" value="NZ_LCUA01000002.1"/>
</dbReference>
<dbReference type="PATRIC" id="fig|29423.5.peg.1532"/>
<evidence type="ECO:0000313" key="3">
    <source>
        <dbReference type="Proteomes" id="UP000054858"/>
    </source>
</evidence>
<feature type="transmembrane region" description="Helical" evidence="1">
    <location>
        <begin position="13"/>
        <end position="32"/>
    </location>
</feature>
<dbReference type="AlphaFoldDB" id="A0A0W0WZT0"/>
<dbReference type="Proteomes" id="UP000054858">
    <property type="component" value="Unassembled WGS sequence"/>
</dbReference>
<evidence type="ECO:0000256" key="1">
    <source>
        <dbReference type="SAM" id="Phobius"/>
    </source>
</evidence>
<reference evidence="2 3" key="1">
    <citation type="submission" date="2015-11" db="EMBL/GenBank/DDBJ databases">
        <title>Genomic analysis of 38 Legionella species identifies large and diverse effector repertoires.</title>
        <authorList>
            <person name="Burstein D."/>
            <person name="Amaro F."/>
            <person name="Zusman T."/>
            <person name="Lifshitz Z."/>
            <person name="Cohen O."/>
            <person name="Gilbert J.A."/>
            <person name="Pupko T."/>
            <person name="Shuman H.A."/>
            <person name="Segal G."/>
        </authorList>
    </citation>
    <scope>NUCLEOTIDE SEQUENCE [LARGE SCALE GENOMIC DNA]</scope>
    <source>
        <strain evidence="2 3">Oak Ridge-10</strain>
    </source>
</reference>
<keyword evidence="1" id="KW-0812">Transmembrane</keyword>
<comment type="caution">
    <text evidence="2">The sequence shown here is derived from an EMBL/GenBank/DDBJ whole genome shotgun (WGS) entry which is preliminary data.</text>
</comment>
<accession>A0A0W0WZT0</accession>
<gene>
    <name evidence="2" type="ORF">Loak_1460</name>
</gene>
<evidence type="ECO:0000313" key="2">
    <source>
        <dbReference type="EMBL" id="KTD37784.1"/>
    </source>
</evidence>
<dbReference type="EMBL" id="LNYP01000029">
    <property type="protein sequence ID" value="KTD37784.1"/>
    <property type="molecule type" value="Genomic_DNA"/>
</dbReference>
<name>A0A0W0WZT0_9GAMM</name>
<protein>
    <recommendedName>
        <fullName evidence="4">Tfp pilus assembly protein PilW</fullName>
    </recommendedName>
</protein>
<keyword evidence="1" id="KW-0472">Membrane</keyword>
<sequence length="246" mass="28301">MTNRQQGFGLPELLISLLLASFIILALVNQYLHAKNQHRYAYYAAGQGLELQAVVDLMRDSIRRAGFTPCRSINQLISMDRRSEHKNLQGIEIQQKKQAHIHIQRMSEYFDLIVKINNPIELLTHKPMFKPNQTVLIADCVHAEVQQVHAIQPAGSGQVVILSQPLAFNYQKPVFIGEWLHERFYIHNNKQEQNALFYQFERADELTSYVQAMQAHLKQAGKHQMLSVVLRTTHGKDMGFTTLVRS</sequence>
<proteinExistence type="predicted"/>
<organism evidence="2 3">
    <name type="scientific">Legionella oakridgensis</name>
    <dbReference type="NCBI Taxonomy" id="29423"/>
    <lineage>
        <taxon>Bacteria</taxon>
        <taxon>Pseudomonadati</taxon>
        <taxon>Pseudomonadota</taxon>
        <taxon>Gammaproteobacteria</taxon>
        <taxon>Legionellales</taxon>
        <taxon>Legionellaceae</taxon>
        <taxon>Legionella</taxon>
    </lineage>
</organism>